<dbReference type="OrthoDB" id="1911504at2759"/>
<proteinExistence type="predicted"/>
<protein>
    <submittedName>
        <fullName evidence="2">Uncharacterized protein</fullName>
    </submittedName>
</protein>
<name>A0A835LZ74_9MAGN</name>
<keyword evidence="1" id="KW-0472">Membrane</keyword>
<reference evidence="2 3" key="1">
    <citation type="submission" date="2020-10" db="EMBL/GenBank/DDBJ databases">
        <title>The Coptis chinensis genome and diversification of protoberbering-type alkaloids.</title>
        <authorList>
            <person name="Wang B."/>
            <person name="Shu S."/>
            <person name="Song C."/>
            <person name="Liu Y."/>
        </authorList>
    </citation>
    <scope>NUCLEOTIDE SEQUENCE [LARGE SCALE GENOMIC DNA]</scope>
    <source>
        <strain evidence="2">HL-2020</strain>
        <tissue evidence="2">Leaf</tissue>
    </source>
</reference>
<comment type="caution">
    <text evidence="2">The sequence shown here is derived from an EMBL/GenBank/DDBJ whole genome shotgun (WGS) entry which is preliminary data.</text>
</comment>
<organism evidence="2 3">
    <name type="scientific">Coptis chinensis</name>
    <dbReference type="NCBI Taxonomy" id="261450"/>
    <lineage>
        <taxon>Eukaryota</taxon>
        <taxon>Viridiplantae</taxon>
        <taxon>Streptophyta</taxon>
        <taxon>Embryophyta</taxon>
        <taxon>Tracheophyta</taxon>
        <taxon>Spermatophyta</taxon>
        <taxon>Magnoliopsida</taxon>
        <taxon>Ranunculales</taxon>
        <taxon>Ranunculaceae</taxon>
        <taxon>Coptidoideae</taxon>
        <taxon>Coptis</taxon>
    </lineage>
</organism>
<feature type="transmembrane region" description="Helical" evidence="1">
    <location>
        <begin position="28"/>
        <end position="47"/>
    </location>
</feature>
<evidence type="ECO:0000313" key="3">
    <source>
        <dbReference type="Proteomes" id="UP000631114"/>
    </source>
</evidence>
<evidence type="ECO:0000256" key="1">
    <source>
        <dbReference type="SAM" id="Phobius"/>
    </source>
</evidence>
<accession>A0A835LZ74</accession>
<keyword evidence="1" id="KW-0812">Transmembrane</keyword>
<keyword evidence="1" id="KW-1133">Transmembrane helix</keyword>
<keyword evidence="3" id="KW-1185">Reference proteome</keyword>
<sequence length="227" mass="25422">MASSSASLNEKKDTLSSSASLNEKKDTLLILCFLLSVLTLLFITLKLPKKTTVIRKAIVIYKGHEVRNLNELEYVNGEVWANVWLGAEVPGRGMVRQSESKTRGQIIVVPGLGMVRRFESNTWGRRSPDAACTALALYVDVGDPDMAIKVWKCMLENEMMPGWEIGGNKLIVGLRDLNRLNRLPAARKYAEDIIEKGMKLHSKTLSKLKQSLTQLGKAYAYDELLRK</sequence>
<gene>
    <name evidence="2" type="ORF">IFM89_022411</name>
</gene>
<evidence type="ECO:0000313" key="2">
    <source>
        <dbReference type="EMBL" id="KAF9610447.1"/>
    </source>
</evidence>
<dbReference type="Pfam" id="PF05096">
    <property type="entry name" value="Glu_cyclase_2"/>
    <property type="match status" value="1"/>
</dbReference>
<dbReference type="InterPro" id="IPR007788">
    <property type="entry name" value="QCT"/>
</dbReference>
<dbReference type="Proteomes" id="UP000631114">
    <property type="component" value="Unassembled WGS sequence"/>
</dbReference>
<dbReference type="EMBL" id="JADFTS010000004">
    <property type="protein sequence ID" value="KAF9610447.1"/>
    <property type="molecule type" value="Genomic_DNA"/>
</dbReference>
<dbReference type="AlphaFoldDB" id="A0A835LZ74"/>
<dbReference type="GO" id="GO:0016603">
    <property type="term" value="F:glutaminyl-peptide cyclotransferase activity"/>
    <property type="evidence" value="ECO:0007669"/>
    <property type="project" value="InterPro"/>
</dbReference>